<feature type="domain" description="SLH" evidence="2">
    <location>
        <begin position="76"/>
        <end position="107"/>
    </location>
</feature>
<organism evidence="3 4">
    <name type="scientific">Candidatus Acutalibacter pullicola</name>
    <dbReference type="NCBI Taxonomy" id="2838417"/>
    <lineage>
        <taxon>Bacteria</taxon>
        <taxon>Bacillati</taxon>
        <taxon>Bacillota</taxon>
        <taxon>Clostridia</taxon>
        <taxon>Eubacteriales</taxon>
        <taxon>Acutalibacteraceae</taxon>
        <taxon>Acutalibacter</taxon>
    </lineage>
</organism>
<name>A0A9D2MV09_9FIRM</name>
<proteinExistence type="predicted"/>
<dbReference type="AlphaFoldDB" id="A0A9D2MV09"/>
<evidence type="ECO:0000313" key="4">
    <source>
        <dbReference type="Proteomes" id="UP000826793"/>
    </source>
</evidence>
<comment type="caution">
    <text evidence="3">The sequence shown here is derived from an EMBL/GenBank/DDBJ whole genome shotgun (WGS) entry which is preliminary data.</text>
</comment>
<dbReference type="Pfam" id="PF00395">
    <property type="entry name" value="SLH"/>
    <property type="match status" value="2"/>
</dbReference>
<feature type="domain" description="SLH" evidence="2">
    <location>
        <begin position="16"/>
        <end position="54"/>
    </location>
</feature>
<evidence type="ECO:0000259" key="2">
    <source>
        <dbReference type="Pfam" id="PF00395"/>
    </source>
</evidence>
<protein>
    <submittedName>
        <fullName evidence="3">S-layer homology domain-containing protein</fullName>
    </submittedName>
</protein>
<dbReference type="EMBL" id="DWXG01000009">
    <property type="protein sequence ID" value="HJB97222.1"/>
    <property type="molecule type" value="Genomic_DNA"/>
</dbReference>
<evidence type="ECO:0000256" key="1">
    <source>
        <dbReference type="ARBA" id="ARBA00022737"/>
    </source>
</evidence>
<dbReference type="Proteomes" id="UP000826793">
    <property type="component" value="Unassembled WGS sequence"/>
</dbReference>
<keyword evidence="1" id="KW-0677">Repeat</keyword>
<reference evidence="3" key="2">
    <citation type="submission" date="2021-04" db="EMBL/GenBank/DDBJ databases">
        <authorList>
            <person name="Gilroy R."/>
        </authorList>
    </citation>
    <scope>NUCLEOTIDE SEQUENCE</scope>
    <source>
        <strain evidence="3">CHK185-1770</strain>
    </source>
</reference>
<dbReference type="InterPro" id="IPR001119">
    <property type="entry name" value="SLH_dom"/>
</dbReference>
<sequence>MGKEKRREDSVYPGTPFTDVEGSPWGEAICWAYKKGLFQGVAPLRFAPDRPMPRGMLALVAHRAAGCPAPRRRGYFLDVKPESCWAAAADWSAERGLFQGVGGRRFALDRALTWEELAVVLWRWAGQPRLPEQLETVRCTWGAQGFAWAWEQGLFPFSGEGVPAPGSQVTRGQAAWVAQAFWEGKESL</sequence>
<reference evidence="3" key="1">
    <citation type="journal article" date="2021" name="PeerJ">
        <title>Extensive microbial diversity within the chicken gut microbiome revealed by metagenomics and culture.</title>
        <authorList>
            <person name="Gilroy R."/>
            <person name="Ravi A."/>
            <person name="Getino M."/>
            <person name="Pursley I."/>
            <person name="Horton D.L."/>
            <person name="Alikhan N.F."/>
            <person name="Baker D."/>
            <person name="Gharbi K."/>
            <person name="Hall N."/>
            <person name="Watson M."/>
            <person name="Adriaenssens E.M."/>
            <person name="Foster-Nyarko E."/>
            <person name="Jarju S."/>
            <person name="Secka A."/>
            <person name="Antonio M."/>
            <person name="Oren A."/>
            <person name="Chaudhuri R.R."/>
            <person name="La Ragione R."/>
            <person name="Hildebrand F."/>
            <person name="Pallen M.J."/>
        </authorList>
    </citation>
    <scope>NUCLEOTIDE SEQUENCE</scope>
    <source>
        <strain evidence="3">CHK185-1770</strain>
    </source>
</reference>
<accession>A0A9D2MV09</accession>
<gene>
    <name evidence="3" type="ORF">H9710_01445</name>
</gene>
<evidence type="ECO:0000313" key="3">
    <source>
        <dbReference type="EMBL" id="HJB97222.1"/>
    </source>
</evidence>